<dbReference type="PROSITE" id="PS00107">
    <property type="entry name" value="PROTEIN_KINASE_ATP"/>
    <property type="match status" value="1"/>
</dbReference>
<dbReference type="Gene3D" id="1.10.510.10">
    <property type="entry name" value="Transferase(Phosphotransferase) domain 1"/>
    <property type="match status" value="1"/>
</dbReference>
<feature type="region of interest" description="Disordered" evidence="8">
    <location>
        <begin position="371"/>
        <end position="431"/>
    </location>
</feature>
<feature type="binding site" evidence="7">
    <location>
        <position position="48"/>
    </location>
    <ligand>
        <name>ATP</name>
        <dbReference type="ChEBI" id="CHEBI:30616"/>
    </ligand>
</feature>
<dbReference type="CDD" id="cd14014">
    <property type="entry name" value="STKc_PknB_like"/>
    <property type="match status" value="1"/>
</dbReference>
<dbReference type="InterPro" id="IPR011009">
    <property type="entry name" value="Kinase-like_dom_sf"/>
</dbReference>
<feature type="transmembrane region" description="Helical" evidence="9">
    <location>
        <begin position="451"/>
        <end position="473"/>
    </location>
</feature>
<dbReference type="InterPro" id="IPR000719">
    <property type="entry name" value="Prot_kinase_dom"/>
</dbReference>
<dbReference type="SUPFAM" id="SSF56112">
    <property type="entry name" value="Protein kinase-like (PK-like)"/>
    <property type="match status" value="1"/>
</dbReference>
<protein>
    <recommendedName>
        <fullName evidence="1">non-specific serine/threonine protein kinase</fullName>
        <ecNumber evidence="1">2.7.11.1</ecNumber>
    </recommendedName>
</protein>
<keyword evidence="3" id="KW-0808">Transferase</keyword>
<dbReference type="EC" id="2.7.11.1" evidence="1"/>
<sequence>MGDVDGRGKKAGRLLGGRYRLSDVLGRGGMGTVWRAEDEILGRTVAVKELRFSSSVDEEEKRRLIKRTLREAKAIARIRSSSAVTVYDVVDDDDRPWIVMELVEGRSLADVLREDGPLEPRRAAEVGLAILDVLRAAHREGILHRDVKPSNVLIAEEDGRVVLTDFGIAQIEGDPSLTSTGMLVGAPSYIAPERARGQRPGPPSDLWSLGGLLYAAVEGHPPYDKGSAIATLTAVMTEPLETPARAGELTEVIRGLLHKEPEQRLDEPGARALLERALGGPAPAAAPAEDGGTRTTVMPLAGAAGAAGKKSAGAEKAAGSTAGPAGAGNGGDTGASAASGASGAGAGGGTNGERLREALKAVRDTVAAATAGAAASRRGGGTDAAPTAGAAGTPADASAPAASAPAASASEAPATAGTASDGGRSGGSGGAAASVLRTRASALVGKARRPAGLAVVAAVVALAVLGTVLALVLGGGDAGDGGQAGEDGSAVSSGGGEQDSGGGGQNSGGGDGGASPDTEPSGEGGRTDGQGGQDGRGDQGGADGAEGSGDNAGRGSQDNQDGTAPPEGYETVTDDRFNFSMAMPEGYRRTGIAGQNSGGIYTPSGGGLPKIQVDFSGSPGEDAAAAWRSLEPAVRGSSSGYSRLGIKSVDWRDYPTVADWTFERTEGGRRVHVLNRGFRVDGDSGYAVMITCAADKWDGAECRTVRETAFRTFRPLS</sequence>
<dbReference type="PANTHER" id="PTHR43289:SF6">
    <property type="entry name" value="SERINE_THREONINE-PROTEIN KINASE NEKL-3"/>
    <property type="match status" value="1"/>
</dbReference>
<evidence type="ECO:0000256" key="6">
    <source>
        <dbReference type="ARBA" id="ARBA00022840"/>
    </source>
</evidence>
<evidence type="ECO:0000313" key="12">
    <source>
        <dbReference type="Proteomes" id="UP000230407"/>
    </source>
</evidence>
<dbReference type="Pfam" id="PF00069">
    <property type="entry name" value="Pkinase"/>
    <property type="match status" value="1"/>
</dbReference>
<evidence type="ECO:0000256" key="3">
    <source>
        <dbReference type="ARBA" id="ARBA00022679"/>
    </source>
</evidence>
<feature type="compositionally biased region" description="Gly residues" evidence="8">
    <location>
        <begin position="493"/>
        <end position="513"/>
    </location>
</feature>
<keyword evidence="4 7" id="KW-0547">Nucleotide-binding</keyword>
<organism evidence="11 12">
    <name type="scientific">Streptomyces carminius</name>
    <dbReference type="NCBI Taxonomy" id="2665496"/>
    <lineage>
        <taxon>Bacteria</taxon>
        <taxon>Bacillati</taxon>
        <taxon>Actinomycetota</taxon>
        <taxon>Actinomycetes</taxon>
        <taxon>Kitasatosporales</taxon>
        <taxon>Streptomycetaceae</taxon>
        <taxon>Streptomyces</taxon>
    </lineage>
</organism>
<keyword evidence="9" id="KW-0472">Membrane</keyword>
<keyword evidence="9" id="KW-1133">Transmembrane helix</keyword>
<dbReference type="InterPro" id="IPR008271">
    <property type="entry name" value="Ser/Thr_kinase_AS"/>
</dbReference>
<dbReference type="PANTHER" id="PTHR43289">
    <property type="entry name" value="MITOGEN-ACTIVATED PROTEIN KINASE KINASE KINASE 20-RELATED"/>
    <property type="match status" value="1"/>
</dbReference>
<dbReference type="EMBL" id="PGGW01000068">
    <property type="protein sequence ID" value="PJE94743.1"/>
    <property type="molecule type" value="Genomic_DNA"/>
</dbReference>
<dbReference type="RefSeq" id="WP_100204524.1">
    <property type="nucleotide sequence ID" value="NZ_PGGW01000068.1"/>
</dbReference>
<reference evidence="11 12" key="1">
    <citation type="submission" date="2017-11" db="EMBL/GenBank/DDBJ databases">
        <title>Streptomyces carmine sp. nov., a novel actinomycete isolated from Sophora alopecuroides in Xinjiang, China.</title>
        <authorList>
            <person name="Wang Y."/>
            <person name="Luo X."/>
            <person name="Wan C."/>
            <person name="Zhang L."/>
        </authorList>
    </citation>
    <scope>NUCLEOTIDE SEQUENCE [LARGE SCALE GENOMIC DNA]</scope>
    <source>
        <strain evidence="11 12">TRM SA0054</strain>
    </source>
</reference>
<evidence type="ECO:0000313" key="11">
    <source>
        <dbReference type="EMBL" id="PJE94743.1"/>
    </source>
</evidence>
<evidence type="ECO:0000256" key="5">
    <source>
        <dbReference type="ARBA" id="ARBA00022777"/>
    </source>
</evidence>
<feature type="compositionally biased region" description="Low complexity" evidence="8">
    <location>
        <begin position="371"/>
        <end position="422"/>
    </location>
</feature>
<evidence type="ECO:0000259" key="10">
    <source>
        <dbReference type="PROSITE" id="PS50011"/>
    </source>
</evidence>
<dbReference type="PROSITE" id="PS50011">
    <property type="entry name" value="PROTEIN_KINASE_DOM"/>
    <property type="match status" value="1"/>
</dbReference>
<feature type="compositionally biased region" description="Gly residues" evidence="8">
    <location>
        <begin position="342"/>
        <end position="351"/>
    </location>
</feature>
<dbReference type="Gene3D" id="3.30.200.20">
    <property type="entry name" value="Phosphorylase Kinase, domain 1"/>
    <property type="match status" value="1"/>
</dbReference>
<dbReference type="SMART" id="SM00220">
    <property type="entry name" value="S_TKc"/>
    <property type="match status" value="1"/>
</dbReference>
<gene>
    <name evidence="11" type="ORF">CUT44_26650</name>
</gene>
<dbReference type="PROSITE" id="PS00108">
    <property type="entry name" value="PROTEIN_KINASE_ST"/>
    <property type="match status" value="1"/>
</dbReference>
<dbReference type="Proteomes" id="UP000230407">
    <property type="component" value="Unassembled WGS sequence"/>
</dbReference>
<evidence type="ECO:0000256" key="8">
    <source>
        <dbReference type="SAM" id="MobiDB-lite"/>
    </source>
</evidence>
<keyword evidence="5 11" id="KW-0418">Kinase</keyword>
<keyword evidence="2 11" id="KW-0723">Serine/threonine-protein kinase</keyword>
<dbReference type="AlphaFoldDB" id="A0A2M8LRZ4"/>
<evidence type="ECO:0000256" key="1">
    <source>
        <dbReference type="ARBA" id="ARBA00012513"/>
    </source>
</evidence>
<feature type="region of interest" description="Disordered" evidence="8">
    <location>
        <begin position="480"/>
        <end position="572"/>
    </location>
</feature>
<dbReference type="InterPro" id="IPR017441">
    <property type="entry name" value="Protein_kinase_ATP_BS"/>
</dbReference>
<dbReference type="GO" id="GO:0005524">
    <property type="term" value="F:ATP binding"/>
    <property type="evidence" value="ECO:0007669"/>
    <property type="project" value="UniProtKB-UniRule"/>
</dbReference>
<comment type="caution">
    <text evidence="11">The sequence shown here is derived from an EMBL/GenBank/DDBJ whole genome shotgun (WGS) entry which is preliminary data.</text>
</comment>
<evidence type="ECO:0000256" key="2">
    <source>
        <dbReference type="ARBA" id="ARBA00022527"/>
    </source>
</evidence>
<accession>A0A2M8LRZ4</accession>
<keyword evidence="12" id="KW-1185">Reference proteome</keyword>
<evidence type="ECO:0000256" key="9">
    <source>
        <dbReference type="SAM" id="Phobius"/>
    </source>
</evidence>
<name>A0A2M8LRZ4_9ACTN</name>
<feature type="region of interest" description="Disordered" evidence="8">
    <location>
        <begin position="316"/>
        <end position="352"/>
    </location>
</feature>
<evidence type="ECO:0000256" key="4">
    <source>
        <dbReference type="ARBA" id="ARBA00022741"/>
    </source>
</evidence>
<proteinExistence type="predicted"/>
<keyword evidence="6 7" id="KW-0067">ATP-binding</keyword>
<dbReference type="GO" id="GO:0004674">
    <property type="term" value="F:protein serine/threonine kinase activity"/>
    <property type="evidence" value="ECO:0007669"/>
    <property type="project" value="UniProtKB-KW"/>
</dbReference>
<feature type="domain" description="Protein kinase" evidence="10">
    <location>
        <begin position="19"/>
        <end position="278"/>
    </location>
</feature>
<feature type="compositionally biased region" description="Gly residues" evidence="8">
    <location>
        <begin position="522"/>
        <end position="552"/>
    </location>
</feature>
<keyword evidence="9" id="KW-0812">Transmembrane</keyword>
<evidence type="ECO:0000256" key="7">
    <source>
        <dbReference type="PROSITE-ProRule" id="PRU10141"/>
    </source>
</evidence>